<evidence type="ECO:0000313" key="2">
    <source>
        <dbReference type="Proteomes" id="UP000501690"/>
    </source>
</evidence>
<dbReference type="PANTHER" id="PTHR33355">
    <property type="entry name" value="WALL-ASSOCIATED RECEPTOR KINASE CARBOXY-TERMINAL PROTEIN-RELATED"/>
    <property type="match status" value="1"/>
</dbReference>
<evidence type="ECO:0000313" key="1">
    <source>
        <dbReference type="EMBL" id="QCD87445.1"/>
    </source>
</evidence>
<protein>
    <submittedName>
        <fullName evidence="1">Uncharacterized protein</fullName>
    </submittedName>
</protein>
<dbReference type="EMBL" id="CP039347">
    <property type="protein sequence ID" value="QCD87445.1"/>
    <property type="molecule type" value="Genomic_DNA"/>
</dbReference>
<dbReference type="PANTHER" id="PTHR33355:SF1">
    <property type="entry name" value="WALL-ASSOCIATED RECEPTOR KINASE-LIKE 15"/>
    <property type="match status" value="1"/>
</dbReference>
<organism evidence="1 2">
    <name type="scientific">Vigna unguiculata</name>
    <name type="common">Cowpea</name>
    <dbReference type="NCBI Taxonomy" id="3917"/>
    <lineage>
        <taxon>Eukaryota</taxon>
        <taxon>Viridiplantae</taxon>
        <taxon>Streptophyta</taxon>
        <taxon>Embryophyta</taxon>
        <taxon>Tracheophyta</taxon>
        <taxon>Spermatophyta</taxon>
        <taxon>Magnoliopsida</taxon>
        <taxon>eudicotyledons</taxon>
        <taxon>Gunneridae</taxon>
        <taxon>Pentapetalae</taxon>
        <taxon>rosids</taxon>
        <taxon>fabids</taxon>
        <taxon>Fabales</taxon>
        <taxon>Fabaceae</taxon>
        <taxon>Papilionoideae</taxon>
        <taxon>50 kb inversion clade</taxon>
        <taxon>NPAAA clade</taxon>
        <taxon>indigoferoid/millettioid clade</taxon>
        <taxon>Phaseoleae</taxon>
        <taxon>Vigna</taxon>
    </lineage>
</organism>
<name>A0A4D6LGJ2_VIGUN</name>
<proteinExistence type="predicted"/>
<reference evidence="1 2" key="1">
    <citation type="submission" date="2019-04" db="EMBL/GenBank/DDBJ databases">
        <title>An improved genome assembly and genetic linkage map for asparagus bean, Vigna unguiculata ssp. sesquipedialis.</title>
        <authorList>
            <person name="Xia Q."/>
            <person name="Zhang R."/>
            <person name="Dong Y."/>
        </authorList>
    </citation>
    <scope>NUCLEOTIDE SEQUENCE [LARGE SCALE GENOMIC DNA]</scope>
    <source>
        <tissue evidence="1">Leaf</tissue>
    </source>
</reference>
<accession>A0A4D6LGJ2</accession>
<keyword evidence="2" id="KW-1185">Reference proteome</keyword>
<dbReference type="AlphaFoldDB" id="A0A4D6LGJ2"/>
<gene>
    <name evidence="1" type="ORF">DEO72_LG3g1981</name>
</gene>
<dbReference type="Proteomes" id="UP000501690">
    <property type="component" value="Linkage Group LG3"/>
</dbReference>
<sequence length="193" mass="21176">MIRAFSLYPDNNVDIHFNVFRNGCQHVRLHLGEVPLQHRSRCSSPLFSPYITCASNDTDDQLFLKTHSVVTYPITSISYATSTLTLAPSSMSSCSAIHPAITNFTLDWTSPFQLSSTTFFLLSCHPALSLSSPFYDPSFDYLCATLYTCPVITSLDLPLFPPTNSCCVYIPSPTSMPTASLTSKPCSVGPTLL</sequence>